<dbReference type="InterPro" id="IPR050092">
    <property type="entry name" value="RNase_H"/>
</dbReference>
<name>A0AAV5QQ81_9ASCO</name>
<evidence type="ECO:0000256" key="12">
    <source>
        <dbReference type="PIRNR" id="PIRNR036852"/>
    </source>
</evidence>
<dbReference type="PIRSF" id="PIRSF036852">
    <property type="entry name" value="Ribonuclease_H1_euk"/>
    <property type="match status" value="1"/>
</dbReference>
<evidence type="ECO:0000256" key="4">
    <source>
        <dbReference type="ARBA" id="ARBA00005300"/>
    </source>
</evidence>
<dbReference type="InterPro" id="IPR002156">
    <property type="entry name" value="RNaseH_domain"/>
</dbReference>
<feature type="compositionally biased region" description="Low complexity" evidence="13">
    <location>
        <begin position="75"/>
        <end position="88"/>
    </location>
</feature>
<evidence type="ECO:0000256" key="10">
    <source>
        <dbReference type="ARBA" id="ARBA00022801"/>
    </source>
</evidence>
<protein>
    <recommendedName>
        <fullName evidence="6 12">Ribonuclease H</fullName>
        <shortName evidence="12">RNase H</shortName>
        <ecNumber evidence="5 12">3.1.26.4</ecNumber>
    </recommendedName>
</protein>
<evidence type="ECO:0000256" key="9">
    <source>
        <dbReference type="ARBA" id="ARBA00022759"/>
    </source>
</evidence>
<gene>
    <name evidence="15" type="ORF">DASC09_042060</name>
</gene>
<keyword evidence="8 12" id="KW-0479">Metal-binding</keyword>
<comment type="function">
    <text evidence="3 12">Endonuclease that specifically degrades the RNA of RNA-DNA hybrids.</text>
</comment>
<dbReference type="InterPro" id="IPR036397">
    <property type="entry name" value="RNaseH_sf"/>
</dbReference>
<comment type="cofactor">
    <cofactor evidence="2 12">
        <name>Mg(2+)</name>
        <dbReference type="ChEBI" id="CHEBI:18420"/>
    </cofactor>
</comment>
<feature type="region of interest" description="Disordered" evidence="13">
    <location>
        <begin position="124"/>
        <end position="156"/>
    </location>
</feature>
<keyword evidence="7 12" id="KW-0540">Nuclease</keyword>
<accession>A0AAV5QQ81</accession>
<dbReference type="SUPFAM" id="SSF55658">
    <property type="entry name" value="L9 N-domain-like"/>
    <property type="match status" value="1"/>
</dbReference>
<proteinExistence type="inferred from homology"/>
<keyword evidence="16" id="KW-1185">Reference proteome</keyword>
<evidence type="ECO:0000313" key="15">
    <source>
        <dbReference type="EMBL" id="GMM36881.1"/>
    </source>
</evidence>
<dbReference type="InterPro" id="IPR012337">
    <property type="entry name" value="RNaseH-like_sf"/>
</dbReference>
<sequence length="294" mass="31328">MGKKYYAIANGRSNGVFNDWGSAKEQVHGYSNAVYKSFNTEAEARSFVSSNSGGESSNYGSGGGSSSYGSGSGGSTSYSPSYNSGGYGSSRSSYYSNTTIKAATKTSPSVNSYTGSSSVVYSASSSSYSSRKGTSKVTKDVYVDGSSRNNGKPNAKAGYGVYWNDNDPKNYHAPLKGPVQTNQRAELQALRHATDSILDDIRAGNGSSYNVHTDSQYTKKAVTEWKDKWERNGWKTSTGTPVANSDLIKPIISNIKEINNEGSIKISYVPGHKGIYGNEMADALANKGADKHPQ</sequence>
<dbReference type="GO" id="GO:0043137">
    <property type="term" value="P:DNA replication, removal of RNA primer"/>
    <property type="evidence" value="ECO:0007669"/>
    <property type="project" value="TreeGrafter"/>
</dbReference>
<dbReference type="GO" id="GO:0000287">
    <property type="term" value="F:magnesium ion binding"/>
    <property type="evidence" value="ECO:0007669"/>
    <property type="project" value="UniProtKB-UniRule"/>
</dbReference>
<evidence type="ECO:0000256" key="1">
    <source>
        <dbReference type="ARBA" id="ARBA00000077"/>
    </source>
</evidence>
<comment type="similarity">
    <text evidence="4 12">Belongs to the RNase H family.</text>
</comment>
<dbReference type="RefSeq" id="XP_064853877.1">
    <property type="nucleotide sequence ID" value="XM_064997805.1"/>
</dbReference>
<organism evidence="15 16">
    <name type="scientific">Saccharomycopsis crataegensis</name>
    <dbReference type="NCBI Taxonomy" id="43959"/>
    <lineage>
        <taxon>Eukaryota</taxon>
        <taxon>Fungi</taxon>
        <taxon>Dikarya</taxon>
        <taxon>Ascomycota</taxon>
        <taxon>Saccharomycotina</taxon>
        <taxon>Saccharomycetes</taxon>
        <taxon>Saccharomycopsidaceae</taxon>
        <taxon>Saccharomycopsis</taxon>
    </lineage>
</organism>
<dbReference type="EC" id="3.1.26.4" evidence="5 12"/>
<dbReference type="EMBL" id="BTFZ01000011">
    <property type="protein sequence ID" value="GMM36881.1"/>
    <property type="molecule type" value="Genomic_DNA"/>
</dbReference>
<evidence type="ECO:0000256" key="3">
    <source>
        <dbReference type="ARBA" id="ARBA00004065"/>
    </source>
</evidence>
<keyword evidence="9 12" id="KW-0255">Endonuclease</keyword>
<evidence type="ECO:0000259" key="14">
    <source>
        <dbReference type="PROSITE" id="PS50879"/>
    </source>
</evidence>
<evidence type="ECO:0000256" key="2">
    <source>
        <dbReference type="ARBA" id="ARBA00001946"/>
    </source>
</evidence>
<comment type="catalytic activity">
    <reaction evidence="1 12">
        <text>Endonucleolytic cleavage to 5'-phosphomonoester.</text>
        <dbReference type="EC" id="3.1.26.4"/>
    </reaction>
</comment>
<dbReference type="PANTHER" id="PTHR10642">
    <property type="entry name" value="RIBONUCLEASE H1"/>
    <property type="match status" value="1"/>
</dbReference>
<dbReference type="Proteomes" id="UP001360560">
    <property type="component" value="Unassembled WGS sequence"/>
</dbReference>
<keyword evidence="11 12" id="KW-0460">Magnesium</keyword>
<dbReference type="InterPro" id="IPR017067">
    <property type="entry name" value="RNase_H1_euk"/>
</dbReference>
<evidence type="ECO:0000256" key="11">
    <source>
        <dbReference type="ARBA" id="ARBA00022842"/>
    </source>
</evidence>
<feature type="compositionally biased region" description="Low complexity" evidence="13">
    <location>
        <begin position="49"/>
        <end position="59"/>
    </location>
</feature>
<feature type="region of interest" description="Disordered" evidence="13">
    <location>
        <begin position="49"/>
        <end position="88"/>
    </location>
</feature>
<comment type="caution">
    <text evidence="15">The sequence shown here is derived from an EMBL/GenBank/DDBJ whole genome shotgun (WGS) entry which is preliminary data.</text>
</comment>
<dbReference type="GeneID" id="90074856"/>
<keyword evidence="10 12" id="KW-0378">Hydrolase</keyword>
<dbReference type="AlphaFoldDB" id="A0AAV5QQ81"/>
<dbReference type="FunFam" id="3.40.970.10:FF:000002">
    <property type="entry name" value="Ribonuclease H"/>
    <property type="match status" value="1"/>
</dbReference>
<evidence type="ECO:0000256" key="7">
    <source>
        <dbReference type="ARBA" id="ARBA00022722"/>
    </source>
</evidence>
<dbReference type="Gene3D" id="3.40.970.10">
    <property type="entry name" value="Ribonuclease H1, N-terminal domain"/>
    <property type="match status" value="1"/>
</dbReference>
<evidence type="ECO:0000256" key="5">
    <source>
        <dbReference type="ARBA" id="ARBA00012180"/>
    </source>
</evidence>
<dbReference type="Gene3D" id="3.30.420.10">
    <property type="entry name" value="Ribonuclease H-like superfamily/Ribonuclease H"/>
    <property type="match status" value="1"/>
</dbReference>
<dbReference type="Pfam" id="PF01693">
    <property type="entry name" value="Cauli_VI"/>
    <property type="match status" value="1"/>
</dbReference>
<feature type="compositionally biased region" description="Gly residues" evidence="13">
    <location>
        <begin position="60"/>
        <end position="74"/>
    </location>
</feature>
<dbReference type="Pfam" id="PF00075">
    <property type="entry name" value="RNase_H"/>
    <property type="match status" value="1"/>
</dbReference>
<dbReference type="GO" id="GO:0004523">
    <property type="term" value="F:RNA-DNA hybrid ribonuclease activity"/>
    <property type="evidence" value="ECO:0007669"/>
    <property type="project" value="UniProtKB-UniRule"/>
</dbReference>
<evidence type="ECO:0000256" key="8">
    <source>
        <dbReference type="ARBA" id="ARBA00022723"/>
    </source>
</evidence>
<dbReference type="SUPFAM" id="SSF53098">
    <property type="entry name" value="Ribonuclease H-like"/>
    <property type="match status" value="1"/>
</dbReference>
<dbReference type="GO" id="GO:0003676">
    <property type="term" value="F:nucleic acid binding"/>
    <property type="evidence" value="ECO:0007669"/>
    <property type="project" value="UniProtKB-UniRule"/>
</dbReference>
<reference evidence="15 16" key="1">
    <citation type="journal article" date="2023" name="Elife">
        <title>Identification of key yeast species and microbe-microbe interactions impacting larval growth of Drosophila in the wild.</title>
        <authorList>
            <person name="Mure A."/>
            <person name="Sugiura Y."/>
            <person name="Maeda R."/>
            <person name="Honda K."/>
            <person name="Sakurai N."/>
            <person name="Takahashi Y."/>
            <person name="Watada M."/>
            <person name="Katoh T."/>
            <person name="Gotoh A."/>
            <person name="Gotoh Y."/>
            <person name="Taniguchi I."/>
            <person name="Nakamura K."/>
            <person name="Hayashi T."/>
            <person name="Katayama T."/>
            <person name="Uemura T."/>
            <person name="Hattori Y."/>
        </authorList>
    </citation>
    <scope>NUCLEOTIDE SEQUENCE [LARGE SCALE GENOMIC DNA]</scope>
    <source>
        <strain evidence="15 16">SC-9</strain>
    </source>
</reference>
<dbReference type="PROSITE" id="PS50879">
    <property type="entry name" value="RNASE_H_1"/>
    <property type="match status" value="1"/>
</dbReference>
<dbReference type="CDD" id="cd09280">
    <property type="entry name" value="RNase_HI_eukaryote_like"/>
    <property type="match status" value="1"/>
</dbReference>
<feature type="domain" description="RNase H type-1" evidence="14">
    <location>
        <begin position="135"/>
        <end position="290"/>
    </location>
</feature>
<evidence type="ECO:0000256" key="13">
    <source>
        <dbReference type="SAM" id="MobiDB-lite"/>
    </source>
</evidence>
<dbReference type="PANTHER" id="PTHR10642:SF26">
    <property type="entry name" value="RIBONUCLEASE H1"/>
    <property type="match status" value="1"/>
</dbReference>
<dbReference type="InterPro" id="IPR009027">
    <property type="entry name" value="Ribosomal_bL9/RNase_H1_N"/>
</dbReference>
<dbReference type="InterPro" id="IPR037056">
    <property type="entry name" value="RNase_H1_N_sf"/>
</dbReference>
<dbReference type="InterPro" id="IPR011320">
    <property type="entry name" value="RNase_H1_N"/>
</dbReference>
<evidence type="ECO:0000313" key="16">
    <source>
        <dbReference type="Proteomes" id="UP001360560"/>
    </source>
</evidence>
<evidence type="ECO:0000256" key="6">
    <source>
        <dbReference type="ARBA" id="ARBA00017721"/>
    </source>
</evidence>